<evidence type="ECO:0000256" key="3">
    <source>
        <dbReference type="ARBA" id="ARBA00013273"/>
    </source>
</evidence>
<reference evidence="16 17" key="1">
    <citation type="submission" date="2015-12" db="EMBL/GenBank/DDBJ databases">
        <title>Genome sequence of Aneurinibacillus soli.</title>
        <authorList>
            <person name="Lee J.S."/>
            <person name="Lee K.C."/>
            <person name="Kim K.K."/>
            <person name="Lee B.W."/>
        </authorList>
    </citation>
    <scope>NUCLEOTIDE SEQUENCE [LARGE SCALE GENOMIC DNA]</scope>
    <source>
        <strain evidence="16 17">CB4</strain>
    </source>
</reference>
<evidence type="ECO:0000256" key="5">
    <source>
        <dbReference type="ARBA" id="ARBA00022490"/>
    </source>
</evidence>
<comment type="cofactor">
    <cofactor evidence="1">
        <name>[4Fe-4S] cluster</name>
        <dbReference type="ChEBI" id="CHEBI:49883"/>
    </cofactor>
</comment>
<evidence type="ECO:0000256" key="1">
    <source>
        <dbReference type="ARBA" id="ARBA00001966"/>
    </source>
</evidence>
<dbReference type="InterPro" id="IPR006467">
    <property type="entry name" value="MiaB-like_bact"/>
</dbReference>
<dbReference type="NCBIfam" id="TIGR01579">
    <property type="entry name" value="MiaB-like-C"/>
    <property type="match status" value="1"/>
</dbReference>
<dbReference type="GO" id="GO:0035598">
    <property type="term" value="F:tRNA (N(6)-L-threonylcarbamoyladenosine(37)-C(2))-methylthiotransferase activity"/>
    <property type="evidence" value="ECO:0007669"/>
    <property type="project" value="UniProtKB-EC"/>
</dbReference>
<keyword evidence="17" id="KW-1185">Reference proteome</keyword>
<dbReference type="EMBL" id="AP017312">
    <property type="protein sequence ID" value="BAU27179.1"/>
    <property type="molecule type" value="Genomic_DNA"/>
</dbReference>
<evidence type="ECO:0000256" key="9">
    <source>
        <dbReference type="ARBA" id="ARBA00022723"/>
    </source>
</evidence>
<evidence type="ECO:0000256" key="10">
    <source>
        <dbReference type="ARBA" id="ARBA00023004"/>
    </source>
</evidence>
<evidence type="ECO:0000256" key="8">
    <source>
        <dbReference type="ARBA" id="ARBA00022694"/>
    </source>
</evidence>
<evidence type="ECO:0000256" key="15">
    <source>
        <dbReference type="ARBA" id="ARBA00069898"/>
    </source>
</evidence>
<dbReference type="CDD" id="cd01335">
    <property type="entry name" value="Radical_SAM"/>
    <property type="match status" value="1"/>
</dbReference>
<dbReference type="Gene3D" id="3.80.30.20">
    <property type="entry name" value="tm_1862 like domain"/>
    <property type="match status" value="1"/>
</dbReference>
<comment type="similarity">
    <text evidence="14">Belongs to the methylthiotransferase family. MtaB subfamily.</text>
</comment>
<comment type="catalytic activity">
    <reaction evidence="13">
        <text>N(6)-L-threonylcarbamoyladenosine(37) in tRNA + (sulfur carrier)-SH + AH2 + 2 S-adenosyl-L-methionine = 2-methylsulfanyl-N(6)-L-threonylcarbamoyladenosine(37) in tRNA + (sulfur carrier)-H + 5'-deoxyadenosine + L-methionine + A + S-adenosyl-L-homocysteine + 2 H(+)</text>
        <dbReference type="Rhea" id="RHEA:37075"/>
        <dbReference type="Rhea" id="RHEA-COMP:10163"/>
        <dbReference type="Rhea" id="RHEA-COMP:11092"/>
        <dbReference type="Rhea" id="RHEA-COMP:14737"/>
        <dbReference type="Rhea" id="RHEA-COMP:14739"/>
        <dbReference type="ChEBI" id="CHEBI:13193"/>
        <dbReference type="ChEBI" id="CHEBI:15378"/>
        <dbReference type="ChEBI" id="CHEBI:17319"/>
        <dbReference type="ChEBI" id="CHEBI:17499"/>
        <dbReference type="ChEBI" id="CHEBI:29917"/>
        <dbReference type="ChEBI" id="CHEBI:57844"/>
        <dbReference type="ChEBI" id="CHEBI:57856"/>
        <dbReference type="ChEBI" id="CHEBI:59789"/>
        <dbReference type="ChEBI" id="CHEBI:64428"/>
        <dbReference type="ChEBI" id="CHEBI:74418"/>
        <dbReference type="ChEBI" id="CHEBI:74420"/>
        <dbReference type="EC" id="2.8.4.5"/>
    </reaction>
</comment>
<evidence type="ECO:0000256" key="14">
    <source>
        <dbReference type="ARBA" id="ARBA00061574"/>
    </source>
</evidence>
<dbReference type="PROSITE" id="PS51918">
    <property type="entry name" value="RADICAL_SAM"/>
    <property type="match status" value="1"/>
</dbReference>
<dbReference type="FunFam" id="3.80.30.20:FF:000001">
    <property type="entry name" value="tRNA-2-methylthio-N(6)-dimethylallyladenosine synthase 2"/>
    <property type="match status" value="1"/>
</dbReference>
<keyword evidence="5" id="KW-0963">Cytoplasm</keyword>
<evidence type="ECO:0000256" key="11">
    <source>
        <dbReference type="ARBA" id="ARBA00023014"/>
    </source>
</evidence>
<dbReference type="Proteomes" id="UP000217696">
    <property type="component" value="Chromosome"/>
</dbReference>
<sequence>MPTVAFHTLGCKVNHYETEAIWQLFKDAGYEKTDFEQKSDVYVINTCTVTNTGDKKSRQVIRRAIRRNPDAVVAVTGCYAQTTPHEIMAIPGVDIVVGTSGREQLTDYVNQYLQDRQPINAVSNIMKAREYEELDVPEFTDRTRASLKIQEGCNNFCTFCIIPWARGLMRSRKPESVVEQANKLVAAGYKEIVLTGIHTGGYGEDLEDYNLARLLRDLDTKVPGLARIRISSIEASQITDEVIEILNSSDKMCRHLHVPLQAGNDHVLKRMRRKYTTDEYRATIEKLHQALPDVAITTDIIVGFPGETEEMYENGFRFIEEMKFAELHVFPYSKRSGTPAARMEDQVDEEIKNRRVHELIELSNRMAVEYSSKFVGQVLEVIPEEPYKEAPDSGLYVGHADNYLKLVFPANESLVGKICMVRVDEPGAETCKGTFVRVLSEEALQA</sequence>
<evidence type="ECO:0000256" key="2">
    <source>
        <dbReference type="ARBA" id="ARBA00002399"/>
    </source>
</evidence>
<keyword evidence="10" id="KW-0408">Iron</keyword>
<dbReference type="PROSITE" id="PS51449">
    <property type="entry name" value="MTTASE_N"/>
    <property type="match status" value="1"/>
</dbReference>
<dbReference type="SFLD" id="SFLDS00029">
    <property type="entry name" value="Radical_SAM"/>
    <property type="match status" value="1"/>
</dbReference>
<dbReference type="SFLD" id="SFLDG01082">
    <property type="entry name" value="B12-binding_domain_containing"/>
    <property type="match status" value="1"/>
</dbReference>
<dbReference type="KEGG" id="asoc:CB4_01348"/>
<accession>A0A0U4WEJ4</accession>
<keyword evidence="7" id="KW-0949">S-adenosyl-L-methionine</keyword>
<dbReference type="Pfam" id="PF00919">
    <property type="entry name" value="UPF0004"/>
    <property type="match status" value="1"/>
</dbReference>
<evidence type="ECO:0000256" key="7">
    <source>
        <dbReference type="ARBA" id="ARBA00022691"/>
    </source>
</evidence>
<dbReference type="InterPro" id="IPR007197">
    <property type="entry name" value="rSAM"/>
</dbReference>
<keyword evidence="9" id="KW-0479">Metal-binding</keyword>
<dbReference type="EC" id="2.8.4.5" evidence="3"/>
<dbReference type="SUPFAM" id="SSF102114">
    <property type="entry name" value="Radical SAM enzymes"/>
    <property type="match status" value="1"/>
</dbReference>
<dbReference type="PANTHER" id="PTHR11918">
    <property type="entry name" value="RADICAL SAM PROTEINS"/>
    <property type="match status" value="1"/>
</dbReference>
<keyword evidence="4" id="KW-0004">4Fe-4S</keyword>
<dbReference type="RefSeq" id="WP_096464312.1">
    <property type="nucleotide sequence ID" value="NZ_AP017312.1"/>
</dbReference>
<dbReference type="GO" id="GO:0046872">
    <property type="term" value="F:metal ion binding"/>
    <property type="evidence" value="ECO:0007669"/>
    <property type="project" value="UniProtKB-KW"/>
</dbReference>
<dbReference type="InterPro" id="IPR006638">
    <property type="entry name" value="Elp3/MiaA/NifB-like_rSAM"/>
</dbReference>
<evidence type="ECO:0000313" key="17">
    <source>
        <dbReference type="Proteomes" id="UP000217696"/>
    </source>
</evidence>
<dbReference type="AlphaFoldDB" id="A0A0U4WEJ4"/>
<comment type="function">
    <text evidence="2">Catalyzes the methylthiolation of N6-threonylcarbamoyladenosine (t(6)A), leading to the formation of 2-methylthio-N6-threonylcarbamoyladenosine (ms(2)t(6)A) at position 37 in tRNAs that read codons beginning with adenine.</text>
</comment>
<dbReference type="SMART" id="SM00729">
    <property type="entry name" value="Elp3"/>
    <property type="match status" value="1"/>
</dbReference>
<dbReference type="InterPro" id="IPR013848">
    <property type="entry name" value="Methylthiotransferase_N"/>
</dbReference>
<dbReference type="InterPro" id="IPR002792">
    <property type="entry name" value="TRAM_dom"/>
</dbReference>
<dbReference type="OrthoDB" id="9805215at2"/>
<dbReference type="InterPro" id="IPR005839">
    <property type="entry name" value="Methylthiotransferase"/>
</dbReference>
<dbReference type="InterPro" id="IPR038135">
    <property type="entry name" value="Methylthiotransferase_N_sf"/>
</dbReference>
<dbReference type="NCBIfam" id="TIGR00089">
    <property type="entry name" value="MiaB/RimO family radical SAM methylthiotransferase"/>
    <property type="match status" value="1"/>
</dbReference>
<proteinExistence type="inferred from homology"/>
<name>A0A0U4WEJ4_9BACL</name>
<evidence type="ECO:0000256" key="4">
    <source>
        <dbReference type="ARBA" id="ARBA00022485"/>
    </source>
</evidence>
<dbReference type="Gene3D" id="3.40.50.12160">
    <property type="entry name" value="Methylthiotransferase, N-terminal domain"/>
    <property type="match status" value="1"/>
</dbReference>
<evidence type="ECO:0000313" key="16">
    <source>
        <dbReference type="EMBL" id="BAU27179.1"/>
    </source>
</evidence>
<protein>
    <recommendedName>
        <fullName evidence="15">Threonylcarbamoyladenosine tRNA methylthiotransferase MtaB</fullName>
        <ecNumber evidence="3">2.8.4.5</ecNumber>
    </recommendedName>
    <alternativeName>
        <fullName evidence="12">tRNA-t(6)A37 methylthiotransferase</fullName>
    </alternativeName>
</protein>
<dbReference type="InterPro" id="IPR023404">
    <property type="entry name" value="rSAM_horseshoe"/>
</dbReference>
<dbReference type="GO" id="GO:0051539">
    <property type="term" value="F:4 iron, 4 sulfur cluster binding"/>
    <property type="evidence" value="ECO:0007669"/>
    <property type="project" value="UniProtKB-KW"/>
</dbReference>
<organism evidence="16 17">
    <name type="scientific">Aneurinibacillus soli</name>
    <dbReference type="NCBI Taxonomy" id="1500254"/>
    <lineage>
        <taxon>Bacteria</taxon>
        <taxon>Bacillati</taxon>
        <taxon>Bacillota</taxon>
        <taxon>Bacilli</taxon>
        <taxon>Bacillales</taxon>
        <taxon>Paenibacillaceae</taxon>
        <taxon>Aneurinibacillus group</taxon>
        <taxon>Aneurinibacillus</taxon>
    </lineage>
</organism>
<evidence type="ECO:0000256" key="6">
    <source>
        <dbReference type="ARBA" id="ARBA00022679"/>
    </source>
</evidence>
<keyword evidence="11" id="KW-0411">Iron-sulfur</keyword>
<dbReference type="InterPro" id="IPR020612">
    <property type="entry name" value="Methylthiotransferase_CS"/>
</dbReference>
<gene>
    <name evidence="16" type="primary">mtaB</name>
    <name evidence="16" type="ORF">CB4_01348</name>
</gene>
<dbReference type="PANTHER" id="PTHR11918:SF45">
    <property type="entry name" value="THREONYLCARBAMOYLADENOSINE TRNA METHYLTHIOTRANSFERASE"/>
    <property type="match status" value="1"/>
</dbReference>
<dbReference type="InterPro" id="IPR058240">
    <property type="entry name" value="rSAM_sf"/>
</dbReference>
<dbReference type="Pfam" id="PF04055">
    <property type="entry name" value="Radical_SAM"/>
    <property type="match status" value="1"/>
</dbReference>
<evidence type="ECO:0000256" key="13">
    <source>
        <dbReference type="ARBA" id="ARBA00051661"/>
    </source>
</evidence>
<dbReference type="SFLD" id="SFLDF00295">
    <property type="entry name" value="threonylcarbamoyladenosine_tRN"/>
    <property type="match status" value="1"/>
</dbReference>
<dbReference type="PROSITE" id="PS01278">
    <property type="entry name" value="MTTASE_RADICAL"/>
    <property type="match status" value="1"/>
</dbReference>
<evidence type="ECO:0000256" key="12">
    <source>
        <dbReference type="ARBA" id="ARBA00031213"/>
    </source>
</evidence>
<dbReference type="InterPro" id="IPR034557">
    <property type="entry name" value="ThrcA_tRNA_MEthiotransferase"/>
</dbReference>
<dbReference type="PROSITE" id="PS50926">
    <property type="entry name" value="TRAM"/>
    <property type="match status" value="1"/>
</dbReference>
<dbReference type="SFLD" id="SFLDG01061">
    <property type="entry name" value="methylthiotransferase"/>
    <property type="match status" value="1"/>
</dbReference>
<keyword evidence="8" id="KW-0819">tRNA processing</keyword>
<keyword evidence="6 16" id="KW-0808">Transferase</keyword>
<dbReference type="FunFam" id="3.40.50.12160:FF:000004">
    <property type="entry name" value="Threonylcarbamoyladenosine tRNA methylthiotransferase MtaB"/>
    <property type="match status" value="1"/>
</dbReference>